<evidence type="ECO:0000256" key="1">
    <source>
        <dbReference type="ARBA" id="ARBA00009477"/>
    </source>
</evidence>
<dbReference type="PANTHER" id="PTHR30469">
    <property type="entry name" value="MULTIDRUG RESISTANCE PROTEIN MDTA"/>
    <property type="match status" value="1"/>
</dbReference>
<dbReference type="SUPFAM" id="SSF111369">
    <property type="entry name" value="HlyD-like secretion proteins"/>
    <property type="match status" value="1"/>
</dbReference>
<dbReference type="InterPro" id="IPR058627">
    <property type="entry name" value="MdtA-like_C"/>
</dbReference>
<evidence type="ECO:0000313" key="5">
    <source>
        <dbReference type="Proteomes" id="UP000199134"/>
    </source>
</evidence>
<comment type="similarity">
    <text evidence="1">Belongs to the membrane fusion protein (MFP) (TC 8.A.1) family.</text>
</comment>
<accession>A0A1H0GNE2</accession>
<dbReference type="InterPro" id="IPR006143">
    <property type="entry name" value="RND_pump_MFP"/>
</dbReference>
<evidence type="ECO:0000259" key="2">
    <source>
        <dbReference type="Pfam" id="PF25954"/>
    </source>
</evidence>
<dbReference type="Pfam" id="PF25967">
    <property type="entry name" value="RND-MFP_C"/>
    <property type="match status" value="1"/>
</dbReference>
<reference evidence="5" key="1">
    <citation type="submission" date="2016-10" db="EMBL/GenBank/DDBJ databases">
        <authorList>
            <person name="de Groot N.N."/>
        </authorList>
    </citation>
    <scope>NUCLEOTIDE SEQUENCE [LARGE SCALE GENOMIC DNA]</scope>
    <source>
        <strain evidence="5">BP1-145</strain>
    </source>
</reference>
<organism evidence="4 5">
    <name type="scientific">Prevotella communis</name>
    <dbReference type="NCBI Taxonomy" id="2913614"/>
    <lineage>
        <taxon>Bacteria</taxon>
        <taxon>Pseudomonadati</taxon>
        <taxon>Bacteroidota</taxon>
        <taxon>Bacteroidia</taxon>
        <taxon>Bacteroidales</taxon>
        <taxon>Prevotellaceae</taxon>
        <taxon>Prevotella</taxon>
    </lineage>
</organism>
<dbReference type="NCBIfam" id="TIGR01730">
    <property type="entry name" value="RND_mfp"/>
    <property type="match status" value="1"/>
</dbReference>
<dbReference type="GO" id="GO:0015562">
    <property type="term" value="F:efflux transmembrane transporter activity"/>
    <property type="evidence" value="ECO:0007669"/>
    <property type="project" value="TreeGrafter"/>
</dbReference>
<dbReference type="InterPro" id="IPR058792">
    <property type="entry name" value="Beta-barrel_RND_2"/>
</dbReference>
<dbReference type="EMBL" id="FNIW01000009">
    <property type="protein sequence ID" value="SDO08526.1"/>
    <property type="molecule type" value="Genomic_DNA"/>
</dbReference>
<dbReference type="GO" id="GO:1990281">
    <property type="term" value="C:efflux pump complex"/>
    <property type="evidence" value="ECO:0007669"/>
    <property type="project" value="TreeGrafter"/>
</dbReference>
<dbReference type="Gene3D" id="2.40.30.170">
    <property type="match status" value="1"/>
</dbReference>
<evidence type="ECO:0000313" key="4">
    <source>
        <dbReference type="EMBL" id="SDO08526.1"/>
    </source>
</evidence>
<dbReference type="Pfam" id="PF25954">
    <property type="entry name" value="Beta-barrel_RND_2"/>
    <property type="match status" value="1"/>
</dbReference>
<feature type="domain" description="CusB-like beta-barrel" evidence="2">
    <location>
        <begin position="233"/>
        <end position="305"/>
    </location>
</feature>
<name>A0A1H0GNE2_9BACT</name>
<sequence>MFYLDIFMFFLFYHPIWKVYEEKLNMFIVLFYYTFVPKIKQNIMKKVLIMVIGSWLLIVGCSEKKQTGVKAPTRVCTEIISVNSQTNGQTYVGIVEEREATAVSFTSMGVVKRVLVNEGQMVSKGQLIAEMDDTQAHNLLSGAEAQMAQANDALERYKMLHDAGSLPEVQWVEIQSKVAQAKSQLELSRKNLADCRLIAPVSGIIGRKMLGAGETAMPSQAVVSILDISSVKVKVSIPESEIGDISTNTSSIIKVEAINGSFSGGAIEKGVQADALTHTYDIRIHVENSERKLLPGMVASVQFTTIQSQPTRQLSVPVTAVQRKADGSLFVWMVDNDSTAHRTPVTTDETIGNRIVVVTGISDGNRVVTEGYQKLSEGTKVIY</sequence>
<comment type="caution">
    <text evidence="4">The sequence shown here is derived from an EMBL/GenBank/DDBJ whole genome shotgun (WGS) entry which is preliminary data.</text>
</comment>
<protein>
    <submittedName>
        <fullName evidence="4">RND family efflux transporter, MFP subunit</fullName>
    </submittedName>
</protein>
<gene>
    <name evidence="4" type="ORF">SAMN04487900_109101</name>
</gene>
<dbReference type="Gene3D" id="1.10.287.470">
    <property type="entry name" value="Helix hairpin bin"/>
    <property type="match status" value="1"/>
</dbReference>
<evidence type="ECO:0000259" key="3">
    <source>
        <dbReference type="Pfam" id="PF25967"/>
    </source>
</evidence>
<dbReference type="Gene3D" id="2.40.420.20">
    <property type="match status" value="1"/>
</dbReference>
<proteinExistence type="inferred from homology"/>
<feature type="domain" description="Multidrug resistance protein MdtA-like C-terminal permuted SH3" evidence="3">
    <location>
        <begin position="316"/>
        <end position="374"/>
    </location>
</feature>
<dbReference type="Gene3D" id="2.40.50.100">
    <property type="match status" value="1"/>
</dbReference>
<dbReference type="Proteomes" id="UP000199134">
    <property type="component" value="Unassembled WGS sequence"/>
</dbReference>
<dbReference type="AlphaFoldDB" id="A0A1H0GNE2"/>